<reference evidence="3" key="2">
    <citation type="submission" date="2018-02" db="UniProtKB">
        <authorList>
            <consortium name="EnsemblPlants"/>
        </authorList>
    </citation>
    <scope>IDENTIFICATION</scope>
    <source>
        <strain evidence="3">Williams 82</strain>
    </source>
</reference>
<reference evidence="2 3" key="1">
    <citation type="journal article" date="2010" name="Nature">
        <title>Genome sequence of the palaeopolyploid soybean.</title>
        <authorList>
            <person name="Schmutz J."/>
            <person name="Cannon S.B."/>
            <person name="Schlueter J."/>
            <person name="Ma J."/>
            <person name="Mitros T."/>
            <person name="Nelson W."/>
            <person name="Hyten D.L."/>
            <person name="Song Q."/>
            <person name="Thelen J.J."/>
            <person name="Cheng J."/>
            <person name="Xu D."/>
            <person name="Hellsten U."/>
            <person name="May G.D."/>
            <person name="Yu Y."/>
            <person name="Sakurai T."/>
            <person name="Umezawa T."/>
            <person name="Bhattacharyya M.K."/>
            <person name="Sandhu D."/>
            <person name="Valliyodan B."/>
            <person name="Lindquist E."/>
            <person name="Peto M."/>
            <person name="Grant D."/>
            <person name="Shu S."/>
            <person name="Goodstein D."/>
            <person name="Barry K."/>
            <person name="Futrell-Griggs M."/>
            <person name="Abernathy B."/>
            <person name="Du J."/>
            <person name="Tian Z."/>
            <person name="Zhu L."/>
            <person name="Gill N."/>
            <person name="Joshi T."/>
            <person name="Libault M."/>
            <person name="Sethuraman A."/>
            <person name="Zhang X.-C."/>
            <person name="Shinozaki K."/>
            <person name="Nguyen H.T."/>
            <person name="Wing R.A."/>
            <person name="Cregan P."/>
            <person name="Specht J."/>
            <person name="Grimwood J."/>
            <person name="Rokhsar D."/>
            <person name="Stacey G."/>
            <person name="Shoemaker R.C."/>
            <person name="Jackson S.A."/>
        </authorList>
    </citation>
    <scope>NUCLEOTIDE SEQUENCE</scope>
    <source>
        <strain evidence="3">cv. Williams 82</strain>
        <tissue evidence="2">Callus</tissue>
    </source>
</reference>
<name>A0A0R0HNJ0_SOYBN</name>
<dbReference type="AlphaFoldDB" id="A0A0R0HNJ0"/>
<keyword evidence="4" id="KW-1185">Reference proteome</keyword>
<proteinExistence type="predicted"/>
<dbReference type="Gramene" id="KRH32042">
    <property type="protein sequence ID" value="KRH32042"/>
    <property type="gene ID" value="GLYMA_10G028500"/>
</dbReference>
<dbReference type="InParanoid" id="A0A0R0HNJ0"/>
<keyword evidence="1" id="KW-0812">Transmembrane</keyword>
<evidence type="ECO:0000313" key="4">
    <source>
        <dbReference type="Proteomes" id="UP000008827"/>
    </source>
</evidence>
<sequence>MGDRVCNSSYLNILIFQRSFLLAINYVQIAESCLDDFGICLLKITSLSLLPHRAPSSDLVSPRLPLARNGGAVALSRRNHRFRRLERSFHYLRSLRCFSCPILNVLRKHSPPTSPPAVRSKPKTPKSGSNYNSLFLGIWPWTMIFAGSIIPFDWGDLTLMNYNDFT</sequence>
<evidence type="ECO:0000256" key="1">
    <source>
        <dbReference type="SAM" id="Phobius"/>
    </source>
</evidence>
<evidence type="ECO:0000313" key="3">
    <source>
        <dbReference type="EnsemblPlants" id="KRH32042"/>
    </source>
</evidence>
<gene>
    <name evidence="2" type="ORF">GLYMA_10G028500</name>
</gene>
<accession>A0A0R0HNJ0</accession>
<dbReference type="EnsemblPlants" id="KRH32042">
    <property type="protein sequence ID" value="KRH32042"/>
    <property type="gene ID" value="GLYMA_10G028500"/>
</dbReference>
<feature type="transmembrane region" description="Helical" evidence="1">
    <location>
        <begin position="131"/>
        <end position="152"/>
    </location>
</feature>
<keyword evidence="1" id="KW-1133">Transmembrane helix</keyword>
<dbReference type="EMBL" id="CM000843">
    <property type="protein sequence ID" value="KRH32042.1"/>
    <property type="molecule type" value="Genomic_DNA"/>
</dbReference>
<evidence type="ECO:0000313" key="2">
    <source>
        <dbReference type="EMBL" id="KRH32042.1"/>
    </source>
</evidence>
<protein>
    <submittedName>
        <fullName evidence="2 3">Uncharacterized protein</fullName>
    </submittedName>
</protein>
<organism evidence="2">
    <name type="scientific">Glycine max</name>
    <name type="common">Soybean</name>
    <name type="synonym">Glycine hispida</name>
    <dbReference type="NCBI Taxonomy" id="3847"/>
    <lineage>
        <taxon>Eukaryota</taxon>
        <taxon>Viridiplantae</taxon>
        <taxon>Streptophyta</taxon>
        <taxon>Embryophyta</taxon>
        <taxon>Tracheophyta</taxon>
        <taxon>Spermatophyta</taxon>
        <taxon>Magnoliopsida</taxon>
        <taxon>eudicotyledons</taxon>
        <taxon>Gunneridae</taxon>
        <taxon>Pentapetalae</taxon>
        <taxon>rosids</taxon>
        <taxon>fabids</taxon>
        <taxon>Fabales</taxon>
        <taxon>Fabaceae</taxon>
        <taxon>Papilionoideae</taxon>
        <taxon>50 kb inversion clade</taxon>
        <taxon>NPAAA clade</taxon>
        <taxon>indigoferoid/millettioid clade</taxon>
        <taxon>Phaseoleae</taxon>
        <taxon>Glycine</taxon>
        <taxon>Glycine subgen. Soja</taxon>
    </lineage>
</organism>
<reference evidence="2" key="3">
    <citation type="submission" date="2018-07" db="EMBL/GenBank/DDBJ databases">
        <title>WGS assembly of Glycine max.</title>
        <authorList>
            <person name="Schmutz J."/>
            <person name="Cannon S."/>
            <person name="Schlueter J."/>
            <person name="Ma J."/>
            <person name="Mitros T."/>
            <person name="Nelson W."/>
            <person name="Hyten D."/>
            <person name="Song Q."/>
            <person name="Thelen J."/>
            <person name="Cheng J."/>
            <person name="Xu D."/>
            <person name="Hellsten U."/>
            <person name="May G."/>
            <person name="Yu Y."/>
            <person name="Sakurai T."/>
            <person name="Umezawa T."/>
            <person name="Bhattacharyya M."/>
            <person name="Sandhu D."/>
            <person name="Valliyodan B."/>
            <person name="Lindquist E."/>
            <person name="Peto M."/>
            <person name="Grant D."/>
            <person name="Shu S."/>
            <person name="Goodstein D."/>
            <person name="Barry K."/>
            <person name="Futrell-Griggs M."/>
            <person name="Abernathy B."/>
            <person name="Du J."/>
            <person name="Tian Z."/>
            <person name="Zhu L."/>
            <person name="Gill N."/>
            <person name="Joshi T."/>
            <person name="Libault M."/>
            <person name="Sethuraman A."/>
            <person name="Zhang X."/>
            <person name="Shinozaki K."/>
            <person name="Nguyen H."/>
            <person name="Wing R."/>
            <person name="Cregan P."/>
            <person name="Specht J."/>
            <person name="Grimwood J."/>
            <person name="Rokhsar D."/>
            <person name="Stacey G."/>
            <person name="Shoemaker R."/>
            <person name="Jackson S."/>
        </authorList>
    </citation>
    <scope>NUCLEOTIDE SEQUENCE</scope>
    <source>
        <tissue evidence="2">Callus</tissue>
    </source>
</reference>
<dbReference type="Proteomes" id="UP000008827">
    <property type="component" value="Chromosome 10"/>
</dbReference>
<keyword evidence="1" id="KW-0472">Membrane</keyword>